<dbReference type="EMBL" id="JBFDAA010000006">
    <property type="protein sequence ID" value="KAL1131637.1"/>
    <property type="molecule type" value="Genomic_DNA"/>
</dbReference>
<gene>
    <name evidence="2" type="ORF">AAG570_011250</name>
</gene>
<accession>A0ABD0YWC3</accession>
<dbReference type="Proteomes" id="UP001558652">
    <property type="component" value="Unassembled WGS sequence"/>
</dbReference>
<keyword evidence="3" id="KW-1185">Reference proteome</keyword>
<dbReference type="AlphaFoldDB" id="A0ABD0YWC3"/>
<proteinExistence type="predicted"/>
<organism evidence="2 3">
    <name type="scientific">Ranatra chinensis</name>
    <dbReference type="NCBI Taxonomy" id="642074"/>
    <lineage>
        <taxon>Eukaryota</taxon>
        <taxon>Metazoa</taxon>
        <taxon>Ecdysozoa</taxon>
        <taxon>Arthropoda</taxon>
        <taxon>Hexapoda</taxon>
        <taxon>Insecta</taxon>
        <taxon>Pterygota</taxon>
        <taxon>Neoptera</taxon>
        <taxon>Paraneoptera</taxon>
        <taxon>Hemiptera</taxon>
        <taxon>Heteroptera</taxon>
        <taxon>Panheteroptera</taxon>
        <taxon>Nepomorpha</taxon>
        <taxon>Nepidae</taxon>
        <taxon>Ranatrinae</taxon>
        <taxon>Ranatra</taxon>
    </lineage>
</organism>
<sequence length="138" mass="14797">MGDKSKDFIVMGEASESEDETDSKVNVEPQKLEDAVVAGEASESDSEGESNWKLKEHLKELCFESLRNVGSCVNEVNQELLSSQILLQEAVSVMRRSMASTAHLGSALTSLVAHGSRAFPDFVLPTPSGTSKALAQPS</sequence>
<evidence type="ECO:0000256" key="1">
    <source>
        <dbReference type="SAM" id="MobiDB-lite"/>
    </source>
</evidence>
<reference evidence="2 3" key="1">
    <citation type="submission" date="2024-07" db="EMBL/GenBank/DDBJ databases">
        <title>Chromosome-level genome assembly of the water stick insect Ranatra chinensis (Heteroptera: Nepidae).</title>
        <authorList>
            <person name="Liu X."/>
        </authorList>
    </citation>
    <scope>NUCLEOTIDE SEQUENCE [LARGE SCALE GENOMIC DNA]</scope>
    <source>
        <strain evidence="2">Cailab_2021Rc</strain>
        <tissue evidence="2">Muscle</tissue>
    </source>
</reference>
<evidence type="ECO:0000313" key="3">
    <source>
        <dbReference type="Proteomes" id="UP001558652"/>
    </source>
</evidence>
<evidence type="ECO:0000313" key="2">
    <source>
        <dbReference type="EMBL" id="KAL1131637.1"/>
    </source>
</evidence>
<protein>
    <submittedName>
        <fullName evidence="2">Uncharacterized protein</fullName>
    </submittedName>
</protein>
<feature type="region of interest" description="Disordered" evidence="1">
    <location>
        <begin position="1"/>
        <end position="30"/>
    </location>
</feature>
<comment type="caution">
    <text evidence="2">The sequence shown here is derived from an EMBL/GenBank/DDBJ whole genome shotgun (WGS) entry which is preliminary data.</text>
</comment>
<name>A0ABD0YWC3_9HEMI</name>